<feature type="domain" description="SPOR" evidence="1">
    <location>
        <begin position="1"/>
        <end position="69"/>
    </location>
</feature>
<dbReference type="InterPro" id="IPR011990">
    <property type="entry name" value="TPR-like_helical_dom_sf"/>
</dbReference>
<proteinExistence type="predicted"/>
<dbReference type="Pfam" id="PF08238">
    <property type="entry name" value="Sel1"/>
    <property type="match status" value="3"/>
</dbReference>
<name>I1X4Z4_9BACT</name>
<evidence type="ECO:0000313" key="2">
    <source>
        <dbReference type="EMBL" id="AFI78569.1"/>
    </source>
</evidence>
<protein>
    <recommendedName>
        <fullName evidence="1">SPOR domain-containing protein</fullName>
    </recommendedName>
</protein>
<dbReference type="SMART" id="SM00671">
    <property type="entry name" value="SEL1"/>
    <property type="match status" value="2"/>
</dbReference>
<dbReference type="InterPro" id="IPR052748">
    <property type="entry name" value="ISR_Activator"/>
</dbReference>
<dbReference type="InterPro" id="IPR006597">
    <property type="entry name" value="Sel1-like"/>
</dbReference>
<reference evidence="2" key="1">
    <citation type="journal article" date="2012" name="ISME J.">
        <title>Roseobacter clade bacteria are abundant in coastal sediments and encode a novel combination of sulfur oxidation genes.</title>
        <authorList>
            <person name="Lenk S."/>
            <person name="Moraru C."/>
            <person name="Hahnke S."/>
            <person name="Arnds J."/>
            <person name="Richter M."/>
            <person name="Kube M."/>
            <person name="Reinhardt R."/>
            <person name="Brinkhoff T."/>
            <person name="Harder J."/>
            <person name="Amann R."/>
            <person name="Mussmann M."/>
        </authorList>
    </citation>
    <scope>NUCLEOTIDE SEQUENCE</scope>
</reference>
<dbReference type="InterPro" id="IPR007730">
    <property type="entry name" value="SPOR-like_dom"/>
</dbReference>
<dbReference type="GO" id="GO:0042834">
    <property type="term" value="F:peptidoglycan binding"/>
    <property type="evidence" value="ECO:0007669"/>
    <property type="project" value="InterPro"/>
</dbReference>
<dbReference type="PANTHER" id="PTHR45011:SF1">
    <property type="entry name" value="DAP3-BINDING CELL DEATH ENHANCER 1"/>
    <property type="match status" value="1"/>
</dbReference>
<accession>I1X4Z4</accession>
<dbReference type="Gene3D" id="1.25.40.10">
    <property type="entry name" value="Tetratricopeptide repeat domain"/>
    <property type="match status" value="1"/>
</dbReference>
<sequence>MSGHSTEEGAIAYINQAGLSGEIGYYQTQYKNQPWFAVTYGNFSSLDDARGQLGSLPENLQNHAPWPRSFKAIKSLIDVVSVVAEEQPVKMGPRQEAAVVDDVPLDASWEEGQAAYDRGDETVKASKEAELDSSLVAAAEESLMAEKLNEEKLSHSQELAPAVRQINSDERARLSKAQAAFTRSNYMKAHNIWLPLAESGIAEAQYSLGFVYQSGWGPERDLLQAVAWYTSAAEQNEARAQFNLGILLLNGEDNVEKDTETGILWLTRSADAGNTRAKEFLIDAYKNGKYGIEKSADKAEYWKSR</sequence>
<dbReference type="SUPFAM" id="SSF81901">
    <property type="entry name" value="HCP-like"/>
    <property type="match status" value="1"/>
</dbReference>
<dbReference type="EMBL" id="JQ256785">
    <property type="protein sequence ID" value="AFI78569.1"/>
    <property type="molecule type" value="Genomic_DNA"/>
</dbReference>
<organism evidence="2">
    <name type="scientific">uncultured bacterium ws633F6</name>
    <dbReference type="NCBI Taxonomy" id="1131832"/>
    <lineage>
        <taxon>Bacteria</taxon>
        <taxon>environmental samples</taxon>
    </lineage>
</organism>
<dbReference type="PANTHER" id="PTHR45011">
    <property type="entry name" value="DAP3-BINDING CELL DEATH ENHANCER 1"/>
    <property type="match status" value="1"/>
</dbReference>
<dbReference type="Gene3D" id="3.30.70.1070">
    <property type="entry name" value="Sporulation related repeat"/>
    <property type="match status" value="1"/>
</dbReference>
<dbReference type="AlphaFoldDB" id="I1X4Z4"/>
<evidence type="ECO:0000259" key="1">
    <source>
        <dbReference type="PROSITE" id="PS51724"/>
    </source>
</evidence>
<gene>
    <name evidence="2" type="ORF">ws633F6_0011</name>
</gene>
<dbReference type="InterPro" id="IPR036680">
    <property type="entry name" value="SPOR-like_sf"/>
</dbReference>
<dbReference type="Pfam" id="PF05036">
    <property type="entry name" value="SPOR"/>
    <property type="match status" value="1"/>
</dbReference>
<dbReference type="PROSITE" id="PS51724">
    <property type="entry name" value="SPOR"/>
    <property type="match status" value="1"/>
</dbReference>